<sequence length="229" mass="26839">MPLNVYYDLMSQPARAVIIFLRLNGVPFEGRPVALRKGEQYSEEYQKINPLSKVPAIDDDGFKLTESITILKYLIWKHDLPEHWYPRKDLKKQALVNEYLDWHHFNMRFASAFLFRELLVVPRLSGNPVNDKKVRELRKNFVKMISDFESYFLKSNKFIAGSEISIADIFAVCELTELLACHEHGLYENSPAMKAWVERVRQATNPIFDEAHQMIYRAQQVYKKPTAKL</sequence>
<dbReference type="Pfam" id="PF02798">
    <property type="entry name" value="GST_N"/>
    <property type="match status" value="1"/>
</dbReference>
<dbReference type="InterPro" id="IPR040077">
    <property type="entry name" value="GST_C_Theta"/>
</dbReference>
<name>A0AAV4FKJ2_9GAST</name>
<dbReference type="Pfam" id="PF00043">
    <property type="entry name" value="GST_C"/>
    <property type="match status" value="1"/>
</dbReference>
<dbReference type="Proteomes" id="UP000762676">
    <property type="component" value="Unassembled WGS sequence"/>
</dbReference>
<evidence type="ECO:0000256" key="3">
    <source>
        <dbReference type="ARBA" id="ARBA00022490"/>
    </source>
</evidence>
<dbReference type="PROSITE" id="PS50405">
    <property type="entry name" value="GST_CTER"/>
    <property type="match status" value="1"/>
</dbReference>
<dbReference type="GO" id="GO:0005737">
    <property type="term" value="C:cytoplasm"/>
    <property type="evidence" value="ECO:0007669"/>
    <property type="project" value="UniProtKB-SubCell"/>
</dbReference>
<dbReference type="InterPro" id="IPR051369">
    <property type="entry name" value="GST_Theta"/>
</dbReference>
<dbReference type="InterPro" id="IPR010987">
    <property type="entry name" value="Glutathione-S-Trfase_C-like"/>
</dbReference>
<feature type="domain" description="GST N-terminal" evidence="6">
    <location>
        <begin position="1"/>
        <end position="82"/>
    </location>
</feature>
<dbReference type="PANTHER" id="PTHR43917">
    <property type="match status" value="1"/>
</dbReference>
<evidence type="ECO:0000313" key="8">
    <source>
        <dbReference type="EMBL" id="GFR73787.1"/>
    </source>
</evidence>
<protein>
    <submittedName>
        <fullName evidence="8">Glutathione S-transferase theta-1</fullName>
    </submittedName>
</protein>
<dbReference type="GO" id="GO:0004364">
    <property type="term" value="F:glutathione transferase activity"/>
    <property type="evidence" value="ECO:0007669"/>
    <property type="project" value="UniProtKB-EC"/>
</dbReference>
<comment type="subcellular location">
    <subcellularLocation>
        <location evidence="1">Cytoplasm</location>
    </subcellularLocation>
</comment>
<dbReference type="SUPFAM" id="SSF47616">
    <property type="entry name" value="GST C-terminal domain-like"/>
    <property type="match status" value="1"/>
</dbReference>
<evidence type="ECO:0000259" key="7">
    <source>
        <dbReference type="PROSITE" id="PS50405"/>
    </source>
</evidence>
<dbReference type="Gene3D" id="3.40.30.10">
    <property type="entry name" value="Glutaredoxin"/>
    <property type="match status" value="1"/>
</dbReference>
<evidence type="ECO:0000256" key="5">
    <source>
        <dbReference type="ARBA" id="ARBA00047960"/>
    </source>
</evidence>
<dbReference type="InterPro" id="IPR040079">
    <property type="entry name" value="Glutathione_S-Trfase"/>
</dbReference>
<comment type="catalytic activity">
    <reaction evidence="5">
        <text>RX + glutathione = an S-substituted glutathione + a halide anion + H(+)</text>
        <dbReference type="Rhea" id="RHEA:16437"/>
        <dbReference type="ChEBI" id="CHEBI:15378"/>
        <dbReference type="ChEBI" id="CHEBI:16042"/>
        <dbReference type="ChEBI" id="CHEBI:17792"/>
        <dbReference type="ChEBI" id="CHEBI:57925"/>
        <dbReference type="ChEBI" id="CHEBI:90779"/>
        <dbReference type="EC" id="2.5.1.18"/>
    </reaction>
</comment>
<dbReference type="Gene3D" id="1.20.1050.10">
    <property type="match status" value="1"/>
</dbReference>
<keyword evidence="9" id="KW-1185">Reference proteome</keyword>
<dbReference type="GO" id="GO:0006749">
    <property type="term" value="P:glutathione metabolic process"/>
    <property type="evidence" value="ECO:0007669"/>
    <property type="project" value="TreeGrafter"/>
</dbReference>
<dbReference type="SFLD" id="SFLDG00358">
    <property type="entry name" value="Main_(cytGST)"/>
    <property type="match status" value="1"/>
</dbReference>
<dbReference type="PANTHER" id="PTHR43917:SF8">
    <property type="entry name" value="GH16740P-RELATED"/>
    <property type="match status" value="1"/>
</dbReference>
<dbReference type="InterPro" id="IPR004046">
    <property type="entry name" value="GST_C"/>
</dbReference>
<accession>A0AAV4FKJ2</accession>
<evidence type="ECO:0000256" key="2">
    <source>
        <dbReference type="ARBA" id="ARBA00009899"/>
    </source>
</evidence>
<evidence type="ECO:0000259" key="6">
    <source>
        <dbReference type="PROSITE" id="PS50404"/>
    </source>
</evidence>
<dbReference type="FunFam" id="3.40.30.10:FF:000176">
    <property type="entry name" value="Glutathione S-transferase theta-1"/>
    <property type="match status" value="1"/>
</dbReference>
<dbReference type="InterPro" id="IPR036249">
    <property type="entry name" value="Thioredoxin-like_sf"/>
</dbReference>
<proteinExistence type="inferred from homology"/>
<evidence type="ECO:0000313" key="9">
    <source>
        <dbReference type="Proteomes" id="UP000762676"/>
    </source>
</evidence>
<evidence type="ECO:0000256" key="4">
    <source>
        <dbReference type="ARBA" id="ARBA00022679"/>
    </source>
</evidence>
<feature type="domain" description="GST C-terminal" evidence="7">
    <location>
        <begin position="89"/>
        <end position="225"/>
    </location>
</feature>
<dbReference type="CDD" id="cd03183">
    <property type="entry name" value="GST_C_Theta"/>
    <property type="match status" value="1"/>
</dbReference>
<keyword evidence="4" id="KW-0808">Transferase</keyword>
<dbReference type="InterPro" id="IPR004045">
    <property type="entry name" value="Glutathione_S-Trfase_N"/>
</dbReference>
<dbReference type="AlphaFoldDB" id="A0AAV4FKJ2"/>
<reference evidence="8 9" key="1">
    <citation type="journal article" date="2021" name="Elife">
        <title>Chloroplast acquisition without the gene transfer in kleptoplastic sea slugs, Plakobranchus ocellatus.</title>
        <authorList>
            <person name="Maeda T."/>
            <person name="Takahashi S."/>
            <person name="Yoshida T."/>
            <person name="Shimamura S."/>
            <person name="Takaki Y."/>
            <person name="Nagai Y."/>
            <person name="Toyoda A."/>
            <person name="Suzuki Y."/>
            <person name="Arimoto A."/>
            <person name="Ishii H."/>
            <person name="Satoh N."/>
            <person name="Nishiyama T."/>
            <person name="Hasebe M."/>
            <person name="Maruyama T."/>
            <person name="Minagawa J."/>
            <person name="Obokata J."/>
            <person name="Shigenobu S."/>
        </authorList>
    </citation>
    <scope>NUCLEOTIDE SEQUENCE [LARGE SCALE GENOMIC DNA]</scope>
</reference>
<dbReference type="SUPFAM" id="SSF52833">
    <property type="entry name" value="Thioredoxin-like"/>
    <property type="match status" value="1"/>
</dbReference>
<keyword evidence="3" id="KW-0963">Cytoplasm</keyword>
<comment type="similarity">
    <text evidence="2">Belongs to the GST superfamily. Theta family.</text>
</comment>
<evidence type="ECO:0000256" key="1">
    <source>
        <dbReference type="ARBA" id="ARBA00004496"/>
    </source>
</evidence>
<dbReference type="SFLD" id="SFLDS00019">
    <property type="entry name" value="Glutathione_Transferase_(cytos"/>
    <property type="match status" value="1"/>
</dbReference>
<gene>
    <name evidence="8" type="ORF">ElyMa_003878100</name>
</gene>
<dbReference type="PROSITE" id="PS50404">
    <property type="entry name" value="GST_NTER"/>
    <property type="match status" value="1"/>
</dbReference>
<dbReference type="InterPro" id="IPR040075">
    <property type="entry name" value="GST_N_Theta"/>
</dbReference>
<comment type="caution">
    <text evidence="8">The sequence shown here is derived from an EMBL/GenBank/DDBJ whole genome shotgun (WGS) entry which is preliminary data.</text>
</comment>
<dbReference type="InterPro" id="IPR036282">
    <property type="entry name" value="Glutathione-S-Trfase_C_sf"/>
</dbReference>
<dbReference type="EMBL" id="BMAT01007891">
    <property type="protein sequence ID" value="GFR73787.1"/>
    <property type="molecule type" value="Genomic_DNA"/>
</dbReference>
<dbReference type="FunFam" id="1.20.1050.10:FF:000039">
    <property type="entry name" value="Glutathione S-transferase theta-1"/>
    <property type="match status" value="1"/>
</dbReference>
<organism evidence="8 9">
    <name type="scientific">Elysia marginata</name>
    <dbReference type="NCBI Taxonomy" id="1093978"/>
    <lineage>
        <taxon>Eukaryota</taxon>
        <taxon>Metazoa</taxon>
        <taxon>Spiralia</taxon>
        <taxon>Lophotrochozoa</taxon>
        <taxon>Mollusca</taxon>
        <taxon>Gastropoda</taxon>
        <taxon>Heterobranchia</taxon>
        <taxon>Euthyneura</taxon>
        <taxon>Panpulmonata</taxon>
        <taxon>Sacoglossa</taxon>
        <taxon>Placobranchoidea</taxon>
        <taxon>Plakobranchidae</taxon>
        <taxon>Elysia</taxon>
    </lineage>
</organism>
<dbReference type="CDD" id="cd03050">
    <property type="entry name" value="GST_N_Theta"/>
    <property type="match status" value="1"/>
</dbReference>